<gene>
    <name evidence="4" type="ORF">EVOR1521_LOCUS20523</name>
</gene>
<evidence type="ECO:0000256" key="2">
    <source>
        <dbReference type="ARBA" id="ARBA00023043"/>
    </source>
</evidence>
<dbReference type="EMBL" id="CAUJNA010003225">
    <property type="protein sequence ID" value="CAJ1396265.1"/>
    <property type="molecule type" value="Genomic_DNA"/>
</dbReference>
<evidence type="ECO:0000256" key="3">
    <source>
        <dbReference type="PROSITE-ProRule" id="PRU00023"/>
    </source>
</evidence>
<dbReference type="Gene3D" id="1.25.40.20">
    <property type="entry name" value="Ankyrin repeat-containing domain"/>
    <property type="match status" value="2"/>
</dbReference>
<dbReference type="Proteomes" id="UP001178507">
    <property type="component" value="Unassembled WGS sequence"/>
</dbReference>
<dbReference type="InterPro" id="IPR036770">
    <property type="entry name" value="Ankyrin_rpt-contain_sf"/>
</dbReference>
<evidence type="ECO:0000256" key="1">
    <source>
        <dbReference type="ARBA" id="ARBA00022737"/>
    </source>
</evidence>
<proteinExistence type="predicted"/>
<keyword evidence="1" id="KW-0677">Repeat</keyword>
<evidence type="ECO:0000313" key="5">
    <source>
        <dbReference type="Proteomes" id="UP001178507"/>
    </source>
</evidence>
<dbReference type="PROSITE" id="PS50088">
    <property type="entry name" value="ANK_REPEAT"/>
    <property type="match status" value="2"/>
</dbReference>
<dbReference type="InterPro" id="IPR002110">
    <property type="entry name" value="Ankyrin_rpt"/>
</dbReference>
<name>A0AA36IYF4_9DINO</name>
<evidence type="ECO:0000313" key="4">
    <source>
        <dbReference type="EMBL" id="CAJ1396265.1"/>
    </source>
</evidence>
<comment type="caution">
    <text evidence="4">The sequence shown here is derived from an EMBL/GenBank/DDBJ whole genome shotgun (WGS) entry which is preliminary data.</text>
</comment>
<dbReference type="Pfam" id="PF12796">
    <property type="entry name" value="Ank_2"/>
    <property type="match status" value="1"/>
</dbReference>
<sequence>MAYVHQASGQARSKLAFARFCRWSFDVMSQAEFAAWWEEQRELRENCVPFADALRREVARRLQLRNFRKLALLCGEQLLGPDSPWNSVESLLAVVKPYVDVGDGVADFLKAASAGDAATVMRFLDKPLDPSTCDGRKRSALHESAQGGHVDIARSLLEANVDMDAFDTFGRSPLHWAASKGHLHVVTSLLEAGANKDTKDPNRKTPMNLASAAGHYDVVHVLRPTPH</sequence>
<feature type="repeat" description="ANK" evidence="3">
    <location>
        <begin position="136"/>
        <end position="168"/>
    </location>
</feature>
<reference evidence="4" key="1">
    <citation type="submission" date="2023-08" db="EMBL/GenBank/DDBJ databases">
        <authorList>
            <person name="Chen Y."/>
            <person name="Shah S."/>
            <person name="Dougan E. K."/>
            <person name="Thang M."/>
            <person name="Chan C."/>
        </authorList>
    </citation>
    <scope>NUCLEOTIDE SEQUENCE</scope>
</reference>
<dbReference type="PANTHER" id="PTHR24201">
    <property type="entry name" value="ANK_REP_REGION DOMAIN-CONTAINING PROTEIN"/>
    <property type="match status" value="1"/>
</dbReference>
<keyword evidence="5" id="KW-1185">Reference proteome</keyword>
<organism evidence="4 5">
    <name type="scientific">Effrenium voratum</name>
    <dbReference type="NCBI Taxonomy" id="2562239"/>
    <lineage>
        <taxon>Eukaryota</taxon>
        <taxon>Sar</taxon>
        <taxon>Alveolata</taxon>
        <taxon>Dinophyceae</taxon>
        <taxon>Suessiales</taxon>
        <taxon>Symbiodiniaceae</taxon>
        <taxon>Effrenium</taxon>
    </lineage>
</organism>
<dbReference type="PROSITE" id="PS50297">
    <property type="entry name" value="ANK_REP_REGION"/>
    <property type="match status" value="2"/>
</dbReference>
<keyword evidence="2 3" id="KW-0040">ANK repeat</keyword>
<dbReference type="SUPFAM" id="SSF48403">
    <property type="entry name" value="Ankyrin repeat"/>
    <property type="match status" value="1"/>
</dbReference>
<dbReference type="SMART" id="SM00248">
    <property type="entry name" value="ANK"/>
    <property type="match status" value="2"/>
</dbReference>
<feature type="repeat" description="ANK" evidence="3">
    <location>
        <begin position="169"/>
        <end position="201"/>
    </location>
</feature>
<dbReference type="InterPro" id="IPR050776">
    <property type="entry name" value="Ank_Repeat/CDKN_Inhibitor"/>
</dbReference>
<accession>A0AA36IYF4</accession>
<protein>
    <submittedName>
        <fullName evidence="4">Uncharacterized protein</fullName>
    </submittedName>
</protein>
<dbReference type="AlphaFoldDB" id="A0AA36IYF4"/>